<evidence type="ECO:0000313" key="3">
    <source>
        <dbReference type="EMBL" id="MDA0180321.1"/>
    </source>
</evidence>
<dbReference type="PANTHER" id="PTHR48090:SF7">
    <property type="entry name" value="RFBJ PROTEIN"/>
    <property type="match status" value="1"/>
</dbReference>
<proteinExistence type="inferred from homology"/>
<feature type="domain" description="Glycosyltransferase 2-like" evidence="2">
    <location>
        <begin position="5"/>
        <end position="129"/>
    </location>
</feature>
<comment type="caution">
    <text evidence="3">The sequence shown here is derived from an EMBL/GenBank/DDBJ whole genome shotgun (WGS) entry which is preliminary data.</text>
</comment>
<gene>
    <name evidence="3" type="ORF">OJ997_08440</name>
</gene>
<accession>A0A9X3S8H7</accession>
<dbReference type="InterPro" id="IPR001173">
    <property type="entry name" value="Glyco_trans_2-like"/>
</dbReference>
<protein>
    <submittedName>
        <fullName evidence="3">Glycosyltransferase family 2 protein</fullName>
    </submittedName>
</protein>
<organism evidence="3 4">
    <name type="scientific">Solirubrobacter phytolaccae</name>
    <dbReference type="NCBI Taxonomy" id="1404360"/>
    <lineage>
        <taxon>Bacteria</taxon>
        <taxon>Bacillati</taxon>
        <taxon>Actinomycetota</taxon>
        <taxon>Thermoleophilia</taxon>
        <taxon>Solirubrobacterales</taxon>
        <taxon>Solirubrobacteraceae</taxon>
        <taxon>Solirubrobacter</taxon>
    </lineage>
</organism>
<dbReference type="Gene3D" id="3.90.550.10">
    <property type="entry name" value="Spore Coat Polysaccharide Biosynthesis Protein SpsA, Chain A"/>
    <property type="match status" value="1"/>
</dbReference>
<reference evidence="3" key="1">
    <citation type="submission" date="2022-10" db="EMBL/GenBank/DDBJ databases">
        <title>The WGS of Solirubrobacter phytolaccae KCTC 29190.</title>
        <authorList>
            <person name="Jiang Z."/>
        </authorList>
    </citation>
    <scope>NUCLEOTIDE SEQUENCE</scope>
    <source>
        <strain evidence="3">KCTC 29190</strain>
    </source>
</reference>
<sequence>MSYAVVTPARNEAGNLPRLAAALIAQTLPPVAWVVVDDGSTDETAAIVAELAEAHPWISRLDRAGATDEGTLENGRREGRDLLAFRAGVEALPGPVDVFVKMDADIDFEPDYCEQLIARFEQDPKLGIASGTCLELEDGEWVRRTKAASTVWGASRAYRWSCLDIVRSLEPRMGWDGIDELQAQLRGLETETFIDLPFRHNRPEGGREASPRHHYVRLGRACWYMGYRPSYLALRSVYRARQQPTALMMLWGYASSAAARERRFPDRDVVRALRHSQRLRTAIRRGAPAS</sequence>
<dbReference type="PANTHER" id="PTHR48090">
    <property type="entry name" value="UNDECAPRENYL-PHOSPHATE 4-DEOXY-4-FORMAMIDO-L-ARABINOSE TRANSFERASE-RELATED"/>
    <property type="match status" value="1"/>
</dbReference>
<evidence type="ECO:0000256" key="1">
    <source>
        <dbReference type="ARBA" id="ARBA00006739"/>
    </source>
</evidence>
<dbReference type="InterPro" id="IPR050256">
    <property type="entry name" value="Glycosyltransferase_2"/>
</dbReference>
<dbReference type="EMBL" id="JAPDDP010000011">
    <property type="protein sequence ID" value="MDA0180321.1"/>
    <property type="molecule type" value="Genomic_DNA"/>
</dbReference>
<dbReference type="Pfam" id="PF00535">
    <property type="entry name" value="Glycos_transf_2"/>
    <property type="match status" value="1"/>
</dbReference>
<dbReference type="CDD" id="cd00761">
    <property type="entry name" value="Glyco_tranf_GTA_type"/>
    <property type="match status" value="1"/>
</dbReference>
<dbReference type="Proteomes" id="UP001147653">
    <property type="component" value="Unassembled WGS sequence"/>
</dbReference>
<dbReference type="SUPFAM" id="SSF53448">
    <property type="entry name" value="Nucleotide-diphospho-sugar transferases"/>
    <property type="match status" value="1"/>
</dbReference>
<name>A0A9X3S8H7_9ACTN</name>
<evidence type="ECO:0000313" key="4">
    <source>
        <dbReference type="Proteomes" id="UP001147653"/>
    </source>
</evidence>
<dbReference type="InterPro" id="IPR029044">
    <property type="entry name" value="Nucleotide-diphossugar_trans"/>
</dbReference>
<keyword evidence="4" id="KW-1185">Reference proteome</keyword>
<dbReference type="RefSeq" id="WP_270024629.1">
    <property type="nucleotide sequence ID" value="NZ_JAPDDP010000011.1"/>
</dbReference>
<comment type="similarity">
    <text evidence="1">Belongs to the glycosyltransferase 2 family.</text>
</comment>
<dbReference type="AlphaFoldDB" id="A0A9X3S8H7"/>
<evidence type="ECO:0000259" key="2">
    <source>
        <dbReference type="Pfam" id="PF00535"/>
    </source>
</evidence>